<feature type="region of interest" description="Disordered" evidence="1">
    <location>
        <begin position="87"/>
        <end position="120"/>
    </location>
</feature>
<sequence>MFQRPSTSSTAEPPKDAPPNKSLQMALSQIAQRLDALLDDDKVQASGRDACLLLKDTLGAFLHSETRKSLSPSPSAAGPQPIRKLALPADEPSSTMPRKSPSHEAVPETPRRSPAHVEYNNDGALENAPKVDVERADNKREGGVRRTVMDSLATTTDAVDRTLSLLKDDDLAEWSSQGPVGRGMTRAGFKMLLVNEALHDGFEVSNDFHLKGQHIDLVLRKTINGTRVHVIVMVKYIRAAFIKSVDGHSLEMDPNKPVAFANRYDALNDVVGRLNKLDAANLPAVTYVASGAKPFETVEWLIQDTAEHELIPYMEEMIDDLDGHLFGVVIVGAASRVVKGPIYRWRPDRNRFAYQRFDSKHPRGTAAD</sequence>
<organism evidence="2 3">
    <name type="scientific">Plasmodiophora brassicae</name>
    <name type="common">Clubroot disease agent</name>
    <dbReference type="NCBI Taxonomy" id="37360"/>
    <lineage>
        <taxon>Eukaryota</taxon>
        <taxon>Sar</taxon>
        <taxon>Rhizaria</taxon>
        <taxon>Endomyxa</taxon>
        <taxon>Phytomyxea</taxon>
        <taxon>Plasmodiophorida</taxon>
        <taxon>Plasmodiophoridae</taxon>
        <taxon>Plasmodiophora</taxon>
    </lineage>
</organism>
<proteinExistence type="predicted"/>
<evidence type="ECO:0000313" key="3">
    <source>
        <dbReference type="Proteomes" id="UP000290189"/>
    </source>
</evidence>
<feature type="compositionally biased region" description="Polar residues" evidence="1">
    <location>
        <begin position="1"/>
        <end position="11"/>
    </location>
</feature>
<name>A0A3P3YDE5_PLABS</name>
<geneLocation type="mitochondrion" evidence="2"/>
<feature type="region of interest" description="Disordered" evidence="1">
    <location>
        <begin position="1"/>
        <end position="21"/>
    </location>
</feature>
<gene>
    <name evidence="2" type="ORF">PLBR_LOCUS5403</name>
</gene>
<dbReference type="EMBL" id="OVEO01000009">
    <property type="protein sequence ID" value="SPQ98188.1"/>
    <property type="molecule type" value="Genomic_DNA"/>
</dbReference>
<accession>A0A3P3YDE5</accession>
<feature type="compositionally biased region" description="Basic and acidic residues" evidence="1">
    <location>
        <begin position="101"/>
        <end position="111"/>
    </location>
</feature>
<evidence type="ECO:0000313" key="2">
    <source>
        <dbReference type="EMBL" id="SPQ98188.1"/>
    </source>
</evidence>
<reference evidence="2 3" key="1">
    <citation type="submission" date="2018-03" db="EMBL/GenBank/DDBJ databases">
        <authorList>
            <person name="Fogelqvist J."/>
        </authorList>
    </citation>
    <scope>NUCLEOTIDE SEQUENCE [LARGE SCALE GENOMIC DNA]</scope>
</reference>
<keyword evidence="2" id="KW-0496">Mitochondrion</keyword>
<protein>
    <recommendedName>
        <fullName evidence="4">NERD domain-containing protein</fullName>
    </recommendedName>
</protein>
<evidence type="ECO:0000256" key="1">
    <source>
        <dbReference type="SAM" id="MobiDB-lite"/>
    </source>
</evidence>
<evidence type="ECO:0008006" key="4">
    <source>
        <dbReference type="Google" id="ProtNLM"/>
    </source>
</evidence>
<dbReference type="AlphaFoldDB" id="A0A3P3YDE5"/>
<dbReference type="Proteomes" id="UP000290189">
    <property type="component" value="Unassembled WGS sequence"/>
</dbReference>